<dbReference type="EMBL" id="NIRR01000018">
    <property type="protein sequence ID" value="OWP62869.1"/>
    <property type="molecule type" value="Genomic_DNA"/>
</dbReference>
<dbReference type="GO" id="GO:0003677">
    <property type="term" value="F:DNA binding"/>
    <property type="evidence" value="ECO:0007669"/>
    <property type="project" value="InterPro"/>
</dbReference>
<keyword evidence="3" id="KW-1185">Reference proteome</keyword>
<dbReference type="RefSeq" id="WP_088464632.1">
    <property type="nucleotide sequence ID" value="NZ_NIRR01000018.1"/>
</dbReference>
<dbReference type="SUPFAM" id="SSF53041">
    <property type="entry name" value="Resolvase-like"/>
    <property type="match status" value="1"/>
</dbReference>
<dbReference type="SMART" id="SM00857">
    <property type="entry name" value="Resolvase"/>
    <property type="match status" value="1"/>
</dbReference>
<accession>A0A246FJZ8</accession>
<dbReference type="AlphaFoldDB" id="A0A246FJZ8"/>
<sequence length="193" mass="21311">MRAAIYARVSTRDKGQDNENQLRELRAFAARSGYTVVGDYVDSESGARADRPQFLRLFQDAHQRRFDVVLFWALDRFSREGVMETLTYLQRLSSAGVQFKSFTEQYLDSTGLFRDAIIGILATIAKQERVRLGERTKAGLAKAVAKGKVLGRPGVDAGVVAHVKRLKAAGSSNRAIATALELSPSTVAKYLVE</sequence>
<evidence type="ECO:0000313" key="3">
    <source>
        <dbReference type="Proteomes" id="UP000197277"/>
    </source>
</evidence>
<evidence type="ECO:0000259" key="1">
    <source>
        <dbReference type="PROSITE" id="PS51736"/>
    </source>
</evidence>
<feature type="domain" description="Resolvase/invertase-type recombinase catalytic" evidence="1">
    <location>
        <begin position="2"/>
        <end position="147"/>
    </location>
</feature>
<dbReference type="PANTHER" id="PTHR30461:SF23">
    <property type="entry name" value="DNA RECOMBINASE-RELATED"/>
    <property type="match status" value="1"/>
</dbReference>
<dbReference type="Gene3D" id="3.40.50.1390">
    <property type="entry name" value="Resolvase, N-terminal catalytic domain"/>
    <property type="match status" value="1"/>
</dbReference>
<dbReference type="InterPro" id="IPR050639">
    <property type="entry name" value="SSR_resolvase"/>
</dbReference>
<dbReference type="PANTHER" id="PTHR30461">
    <property type="entry name" value="DNA-INVERTASE FROM LAMBDOID PROPHAGE"/>
    <property type="match status" value="1"/>
</dbReference>
<dbReference type="OrthoDB" id="942413at2"/>
<dbReference type="Proteomes" id="UP000197277">
    <property type="component" value="Unassembled WGS sequence"/>
</dbReference>
<protein>
    <submittedName>
        <fullName evidence="2">Resolvase</fullName>
    </submittedName>
</protein>
<dbReference type="GO" id="GO:0000150">
    <property type="term" value="F:DNA strand exchange activity"/>
    <property type="evidence" value="ECO:0007669"/>
    <property type="project" value="InterPro"/>
</dbReference>
<organism evidence="2 3">
    <name type="scientific">Hymenobacter amundsenii</name>
    <dbReference type="NCBI Taxonomy" id="2006685"/>
    <lineage>
        <taxon>Bacteria</taxon>
        <taxon>Pseudomonadati</taxon>
        <taxon>Bacteroidota</taxon>
        <taxon>Cytophagia</taxon>
        <taxon>Cytophagales</taxon>
        <taxon>Hymenobacteraceae</taxon>
        <taxon>Hymenobacter</taxon>
    </lineage>
</organism>
<reference evidence="2 3" key="1">
    <citation type="submission" date="2017-06" db="EMBL/GenBank/DDBJ databases">
        <title>Hymenobacter amundsenii sp. nov. isolated from regoliths in Antarctica.</title>
        <authorList>
            <person name="Sedlacek I."/>
            <person name="Kralova S."/>
            <person name="Pantucek R."/>
            <person name="Svec P."/>
            <person name="Holochova P."/>
            <person name="Stankova E."/>
            <person name="Vrbovska V."/>
            <person name="Busse H.-J."/>
        </authorList>
    </citation>
    <scope>NUCLEOTIDE SEQUENCE [LARGE SCALE GENOMIC DNA]</scope>
    <source>
        <strain evidence="2 3">CCM 8682</strain>
    </source>
</reference>
<dbReference type="InterPro" id="IPR006119">
    <property type="entry name" value="Resolv_N"/>
</dbReference>
<name>A0A246FJZ8_9BACT</name>
<dbReference type="CDD" id="cd00338">
    <property type="entry name" value="Ser_Recombinase"/>
    <property type="match status" value="1"/>
</dbReference>
<dbReference type="Pfam" id="PF00239">
    <property type="entry name" value="Resolvase"/>
    <property type="match status" value="1"/>
</dbReference>
<gene>
    <name evidence="2" type="ORF">CDA63_11670</name>
</gene>
<comment type="caution">
    <text evidence="2">The sequence shown here is derived from an EMBL/GenBank/DDBJ whole genome shotgun (WGS) entry which is preliminary data.</text>
</comment>
<proteinExistence type="predicted"/>
<dbReference type="PROSITE" id="PS51736">
    <property type="entry name" value="RECOMBINASES_3"/>
    <property type="match status" value="1"/>
</dbReference>
<dbReference type="InterPro" id="IPR036162">
    <property type="entry name" value="Resolvase-like_N_sf"/>
</dbReference>
<evidence type="ECO:0000313" key="2">
    <source>
        <dbReference type="EMBL" id="OWP62869.1"/>
    </source>
</evidence>